<dbReference type="RefSeq" id="WP_096638127.1">
    <property type="nucleotide sequence ID" value="NZ_MWUU01000008.1"/>
</dbReference>
<dbReference type="EMBL" id="MWUU01000008">
    <property type="protein sequence ID" value="PCF55054.1"/>
    <property type="molecule type" value="Genomic_DNA"/>
</dbReference>
<proteinExistence type="predicted"/>
<reference evidence="1 2" key="1">
    <citation type="journal article" date="2017" name="PLoS ONE">
        <title>Development of a real-time PCR for detection of Staphylococcus pseudintermedius using a novel automated comparison of whole-genome sequences.</title>
        <authorList>
            <person name="Verstappen K.M."/>
            <person name="Huijbregts L."/>
            <person name="Spaninks M."/>
            <person name="Wagenaar J.A."/>
            <person name="Fluit A.C."/>
            <person name="Duim B."/>
        </authorList>
    </citation>
    <scope>NUCLEOTIDE SEQUENCE [LARGE SCALE GENOMIC DNA]</scope>
    <source>
        <strain evidence="1 2">215070706401-1</strain>
    </source>
</reference>
<sequence>MKLKRINKTLIYRVAKITEWQLLTDFNPFYVSEKIDDINEYIESMYHLNTSVVHYDSTHGISPASYPIDKLAEHIIEQKEALKRYKRKTSPMIAMFNKVIATYSLEDRKQIIKYMRTGSKYKACGAIQRLQEDLYPIYYKWRVACQNRRKLKRLEDRRTRASKIKQYSH</sequence>
<protein>
    <recommendedName>
        <fullName evidence="3">Pathogenicity island protein</fullName>
    </recommendedName>
</protein>
<comment type="caution">
    <text evidence="1">The sequence shown here is derived from an EMBL/GenBank/DDBJ whole genome shotgun (WGS) entry which is preliminary data.</text>
</comment>
<evidence type="ECO:0008006" key="3">
    <source>
        <dbReference type="Google" id="ProtNLM"/>
    </source>
</evidence>
<evidence type="ECO:0000313" key="2">
    <source>
        <dbReference type="Proteomes" id="UP000218335"/>
    </source>
</evidence>
<dbReference type="Proteomes" id="UP000218335">
    <property type="component" value="Unassembled WGS sequence"/>
</dbReference>
<organism evidence="1 2">
    <name type="scientific">Staphylococcus delphini</name>
    <dbReference type="NCBI Taxonomy" id="53344"/>
    <lineage>
        <taxon>Bacteria</taxon>
        <taxon>Bacillati</taxon>
        <taxon>Bacillota</taxon>
        <taxon>Bacilli</taxon>
        <taxon>Bacillales</taxon>
        <taxon>Staphylococcaceae</taxon>
        <taxon>Staphylococcus</taxon>
        <taxon>Staphylococcus intermedius group</taxon>
    </lineage>
</organism>
<dbReference type="AlphaFoldDB" id="A0A2A4GWR1"/>
<name>A0A2A4GWR1_9STAP</name>
<gene>
    <name evidence="1" type="ORF">B5C08_07165</name>
</gene>
<accession>A0A2A4GWR1</accession>
<evidence type="ECO:0000313" key="1">
    <source>
        <dbReference type="EMBL" id="PCF55054.1"/>
    </source>
</evidence>